<keyword evidence="3" id="KW-1185">Reference proteome</keyword>
<keyword evidence="1" id="KW-0732">Signal</keyword>
<organism evidence="2 3">
    <name type="scientific">Lepraria neglecta</name>
    <dbReference type="NCBI Taxonomy" id="209136"/>
    <lineage>
        <taxon>Eukaryota</taxon>
        <taxon>Fungi</taxon>
        <taxon>Dikarya</taxon>
        <taxon>Ascomycota</taxon>
        <taxon>Pezizomycotina</taxon>
        <taxon>Lecanoromycetes</taxon>
        <taxon>OSLEUM clade</taxon>
        <taxon>Lecanoromycetidae</taxon>
        <taxon>Lecanorales</taxon>
        <taxon>Lecanorineae</taxon>
        <taxon>Stereocaulaceae</taxon>
        <taxon>Lepraria</taxon>
    </lineage>
</organism>
<protein>
    <submittedName>
        <fullName evidence="2">Uncharacterized protein</fullName>
    </submittedName>
</protein>
<dbReference type="Proteomes" id="UP001276659">
    <property type="component" value="Unassembled WGS sequence"/>
</dbReference>
<evidence type="ECO:0000313" key="2">
    <source>
        <dbReference type="EMBL" id="KAK3170687.1"/>
    </source>
</evidence>
<dbReference type="AlphaFoldDB" id="A0AAD9Z5U4"/>
<name>A0AAD9Z5U4_9LECA</name>
<proteinExistence type="predicted"/>
<evidence type="ECO:0000256" key="1">
    <source>
        <dbReference type="SAM" id="SignalP"/>
    </source>
</evidence>
<feature type="chain" id="PRO_5042240687" evidence="1">
    <location>
        <begin position="21"/>
        <end position="252"/>
    </location>
</feature>
<accession>A0AAD9Z5U4</accession>
<dbReference type="EMBL" id="JASNWA010000008">
    <property type="protein sequence ID" value="KAK3170687.1"/>
    <property type="molecule type" value="Genomic_DNA"/>
</dbReference>
<feature type="signal peptide" evidence="1">
    <location>
        <begin position="1"/>
        <end position="20"/>
    </location>
</feature>
<gene>
    <name evidence="2" type="ORF">OEA41_002769</name>
</gene>
<sequence>MFTTAALVFIFLSYAHVVICGSTLGAKTDCTKSYTVCSPKGASTTEPPVGSALSSIFVDIVNTVDSNKNQKRDTQQDEGALCIRASGEMVSSVTNVLRQLHHELTPLCDSYGQIVSGNYTSSDGSTANLISGNYTLADGTSGNIYGSSSSPSKPDTATLSLPTQYTASGSGTAILGTALGKKITYTTTIPGTTIPPSIVPETTAIPTIADGSTVTVVTAEAASTIQGTTIAPRTSTVTTQVAGASAKELRTY</sequence>
<evidence type="ECO:0000313" key="3">
    <source>
        <dbReference type="Proteomes" id="UP001276659"/>
    </source>
</evidence>
<reference evidence="2" key="1">
    <citation type="submission" date="2022-11" db="EMBL/GenBank/DDBJ databases">
        <title>Chromosomal genome sequence assembly and mating type (MAT) locus characterization of the leprose asexual lichenized fungus Lepraria neglecta (Nyl.) Erichsen.</title>
        <authorList>
            <person name="Allen J.L."/>
            <person name="Pfeffer B."/>
        </authorList>
    </citation>
    <scope>NUCLEOTIDE SEQUENCE</scope>
    <source>
        <strain evidence="2">Allen 5258</strain>
    </source>
</reference>
<comment type="caution">
    <text evidence="2">The sequence shown here is derived from an EMBL/GenBank/DDBJ whole genome shotgun (WGS) entry which is preliminary data.</text>
</comment>